<keyword evidence="3" id="KW-1185">Reference proteome</keyword>
<dbReference type="RefSeq" id="WP_154548269.1">
    <property type="nucleotide sequence ID" value="NZ_JBKZBY010000012.1"/>
</dbReference>
<feature type="transmembrane region" description="Helical" evidence="1">
    <location>
        <begin position="209"/>
        <end position="234"/>
    </location>
</feature>
<protein>
    <submittedName>
        <fullName evidence="2">Uncharacterized protein</fullName>
    </submittedName>
</protein>
<organism evidence="2 3">
    <name type="scientific">Lactobacillus porci</name>
    <dbReference type="NCBI Taxonomy" id="2012477"/>
    <lineage>
        <taxon>Bacteria</taxon>
        <taxon>Bacillati</taxon>
        <taxon>Bacillota</taxon>
        <taxon>Bacilli</taxon>
        <taxon>Lactobacillales</taxon>
        <taxon>Lactobacillaceae</taxon>
        <taxon>Lactobacillus</taxon>
    </lineage>
</organism>
<gene>
    <name evidence="2" type="ORF">FYJ62_04785</name>
</gene>
<evidence type="ECO:0000313" key="2">
    <source>
        <dbReference type="EMBL" id="MST86967.1"/>
    </source>
</evidence>
<reference evidence="2 3" key="1">
    <citation type="submission" date="2019-08" db="EMBL/GenBank/DDBJ databases">
        <title>In-depth cultivation of the pig gut microbiome towards novel bacterial diversity and tailored functional studies.</title>
        <authorList>
            <person name="Wylensek D."/>
            <person name="Hitch T.C.A."/>
            <person name="Clavel T."/>
        </authorList>
    </citation>
    <scope>NUCLEOTIDE SEQUENCE [LARGE SCALE GENOMIC DNA]</scope>
    <source>
        <strain evidence="2 3">Bifido-178-WT-2B</strain>
    </source>
</reference>
<dbReference type="EMBL" id="VUMX01000010">
    <property type="protein sequence ID" value="MST86967.1"/>
    <property type="molecule type" value="Genomic_DNA"/>
</dbReference>
<dbReference type="OrthoDB" id="2322602at2"/>
<keyword evidence="1" id="KW-0472">Membrane</keyword>
<comment type="caution">
    <text evidence="2">The sequence shown here is derived from an EMBL/GenBank/DDBJ whole genome shotgun (WGS) entry which is preliminary data.</text>
</comment>
<proteinExistence type="predicted"/>
<feature type="transmembrane region" description="Helical" evidence="1">
    <location>
        <begin position="246"/>
        <end position="271"/>
    </location>
</feature>
<sequence>MAESSRMIRRRESSQRYKDDWAPYKRPMAFLVFLLVSLAMAMGTFLNPAFMKGAIKSESNTVVVSKMVNSHFNRLATIVGGSSDDENLISDEQARAVEDLIIDYKYGWHFLHTDDTRLANSIKKVILVSEKTDSSQVASVRKKLGKQKSSATYIVANAFDLAGVMLEANIVTIVRIINLLAIAVCLIALQSLLSDAFGRIIFKSALHEAMAGLMWAGFFMMLVYGLLAMIPILMDTSVIAFADFGYWLEIASGVFLDFVIAGAIIFVISAIPWQASARDS</sequence>
<keyword evidence="1" id="KW-1133">Transmembrane helix</keyword>
<feature type="transmembrane region" description="Helical" evidence="1">
    <location>
        <begin position="28"/>
        <end position="50"/>
    </location>
</feature>
<evidence type="ECO:0000313" key="3">
    <source>
        <dbReference type="Proteomes" id="UP000438120"/>
    </source>
</evidence>
<feature type="transmembrane region" description="Helical" evidence="1">
    <location>
        <begin position="176"/>
        <end position="197"/>
    </location>
</feature>
<evidence type="ECO:0000256" key="1">
    <source>
        <dbReference type="SAM" id="Phobius"/>
    </source>
</evidence>
<keyword evidence="1" id="KW-0812">Transmembrane</keyword>
<dbReference type="Proteomes" id="UP000438120">
    <property type="component" value="Unassembled WGS sequence"/>
</dbReference>
<accession>A0A6A8MDU8</accession>
<name>A0A6A8MDU8_9LACO</name>
<dbReference type="AlphaFoldDB" id="A0A6A8MDU8"/>